<evidence type="ECO:0000313" key="2">
    <source>
        <dbReference type="Proteomes" id="UP000236594"/>
    </source>
</evidence>
<sequence length="105" mass="12217">MNKLRLINSIIQKGNLKRYLEIGTNSVCGVYTKKHLQNPGVFVCDTDNGLGIVQKKYNLPINVELDTCFFRKFIPYTYQDLKNNPQELINLKPQDIVPSINRFHY</sequence>
<proteinExistence type="predicted"/>
<dbReference type="AlphaFoldDB" id="A0A316X7J7"/>
<comment type="caution">
    <text evidence="1">The sequence shown here is derived from an EMBL/GenBank/DDBJ whole genome shotgun (WGS) entry which is preliminary data.</text>
</comment>
<protein>
    <submittedName>
        <fullName evidence="1">Uncharacterized protein</fullName>
    </submittedName>
</protein>
<dbReference type="OrthoDB" id="799111at2"/>
<dbReference type="EMBL" id="PPED02000004">
    <property type="protein sequence ID" value="PWN68333.1"/>
    <property type="molecule type" value="Genomic_DNA"/>
</dbReference>
<name>A0A316X7J7_9FLAO</name>
<accession>A0A316X7J7</accession>
<gene>
    <name evidence="1" type="ORF">C1631_016675</name>
</gene>
<dbReference type="Proteomes" id="UP000236594">
    <property type="component" value="Unassembled WGS sequence"/>
</dbReference>
<evidence type="ECO:0000313" key="1">
    <source>
        <dbReference type="EMBL" id="PWN68333.1"/>
    </source>
</evidence>
<organism evidence="1 2">
    <name type="scientific">Chryseobacterium phosphatilyticum</name>
    <dbReference type="NCBI Taxonomy" id="475075"/>
    <lineage>
        <taxon>Bacteria</taxon>
        <taxon>Pseudomonadati</taxon>
        <taxon>Bacteroidota</taxon>
        <taxon>Flavobacteriia</taxon>
        <taxon>Flavobacteriales</taxon>
        <taxon>Weeksellaceae</taxon>
        <taxon>Chryseobacterium group</taxon>
        <taxon>Chryseobacterium</taxon>
    </lineage>
</organism>
<dbReference type="RefSeq" id="WP_103247459.1">
    <property type="nucleotide sequence ID" value="NZ_PPED02000004.1"/>
</dbReference>
<keyword evidence="2" id="KW-1185">Reference proteome</keyword>
<reference evidence="1 2" key="1">
    <citation type="submission" date="2018-04" db="EMBL/GenBank/DDBJ databases">
        <title>Draft Genome Sequence of Phosphate-Solubilizing Chryseobacterium sp. ISE14 that is a Biocontrol and Plant Growth-Promoting Rhizobacterium Isolated from Cucumber.</title>
        <authorList>
            <person name="Jeong J.-J."/>
            <person name="Sang M.K."/>
            <person name="Choi I.-G."/>
            <person name="Kim K.D."/>
        </authorList>
    </citation>
    <scope>NUCLEOTIDE SEQUENCE [LARGE SCALE GENOMIC DNA]</scope>
    <source>
        <strain evidence="1 2">ISE14</strain>
    </source>
</reference>